<reference evidence="3 4" key="1">
    <citation type="submission" date="2018-10" db="EMBL/GenBank/DDBJ databases">
        <title>Paraburkholderia sp. 7MK8-2, isolated from soil.</title>
        <authorList>
            <person name="Gao Z.-H."/>
            <person name="Qiu L.-H."/>
        </authorList>
    </citation>
    <scope>NUCLEOTIDE SEQUENCE [LARGE SCALE GENOMIC DNA]</scope>
    <source>
        <strain evidence="3 4">7MK8-2</strain>
    </source>
</reference>
<proteinExistence type="predicted"/>
<feature type="transmembrane region" description="Helical" evidence="2">
    <location>
        <begin position="431"/>
        <end position="450"/>
    </location>
</feature>
<feature type="transmembrane region" description="Helical" evidence="2">
    <location>
        <begin position="256"/>
        <end position="278"/>
    </location>
</feature>
<dbReference type="Proteomes" id="UP000280434">
    <property type="component" value="Unassembled WGS sequence"/>
</dbReference>
<feature type="coiled-coil region" evidence="1">
    <location>
        <begin position="527"/>
        <end position="554"/>
    </location>
</feature>
<evidence type="ECO:0000256" key="2">
    <source>
        <dbReference type="SAM" id="Phobius"/>
    </source>
</evidence>
<accession>A0A494XW39</accession>
<dbReference type="AlphaFoldDB" id="A0A494XW39"/>
<feature type="transmembrane region" description="Helical" evidence="2">
    <location>
        <begin position="228"/>
        <end position="249"/>
    </location>
</feature>
<dbReference type="GO" id="GO:0004222">
    <property type="term" value="F:metalloendopeptidase activity"/>
    <property type="evidence" value="ECO:0007669"/>
    <property type="project" value="InterPro"/>
</dbReference>
<sequence length="714" mass="79434">MARNPFSPSWHSVAALKPRLMPYATVQRVIFRGRPWYVVQDQTGGRVYRLTTAAYALIAGMDGRTTVQTLWERANASESRDACTQPEVVDLLTQLHAADLLQTDVAPDSADTLDRHRRKRREIIKQWLLNPMSLKLPLLNPDRFLTALSPYVAWCFGPIGALLWLSVVLPAAVLAAQHWNDLTHNLSDRVLSSSNLLVMLAVYPVVKLLHELGHGFAVKRWGGAVRELGLMFLLFAPVPYVEASASAAFPSKYRRALVAAAGMLVEIGLAALALYVWLLAEPGVVRALAFNVMVIGGVSTLVVNGNPLLRYDGYYILSDLIEIPNLAQRGQAWWTYLLDRYAFGSTDAVKPEETLAEQRWLTGYAPLAWCYRTSVTVSVIFMVAGKFFVFGVAMACWSAIGLFVMPLRKGWKHLRSAPSLQRCRERAMKRTFVAIGALLLLVLCVPVPLYTQSLGVVWLPDQSLLHARENAFFTKWLVAPEHTVQANQAVYLLSNPQLQAELTVDRAKYAQAKARYDAEQFTDPAKAAVSGRQLQEAQEVLQRAQERVQRLLGSVESDGRLMAATPQDMPGRYYKKGDLLGYVLSEKALIVRVVVQQDDIELVHERLTGVKLRLSDALDRVYPSRVVRSFPGGVEELPTAALGLNAGGMVPTQPNDPNGLKTLQRVFIVDLALPEGVTPAFGERVHVRFAHGSESLAKQGWRRLRQVFLSHFNV</sequence>
<evidence type="ECO:0000256" key="1">
    <source>
        <dbReference type="SAM" id="Coils"/>
    </source>
</evidence>
<dbReference type="EMBL" id="RBZV01000001">
    <property type="protein sequence ID" value="RKP52314.1"/>
    <property type="molecule type" value="Genomic_DNA"/>
</dbReference>
<keyword evidence="2" id="KW-0812">Transmembrane</keyword>
<name>A0A494XW39_9BURK</name>
<keyword evidence="2" id="KW-1133">Transmembrane helix</keyword>
<keyword evidence="1" id="KW-0175">Coiled coil</keyword>
<protein>
    <submittedName>
        <fullName evidence="3">M50 family peptidase</fullName>
    </submittedName>
</protein>
<dbReference type="InterPro" id="IPR001193">
    <property type="entry name" value="MBTPS2"/>
</dbReference>
<feature type="transmembrane region" description="Helical" evidence="2">
    <location>
        <begin position="151"/>
        <end position="175"/>
    </location>
</feature>
<feature type="transmembrane region" description="Helical" evidence="2">
    <location>
        <begin position="360"/>
        <end position="381"/>
    </location>
</feature>
<dbReference type="OrthoDB" id="9759690at2"/>
<feature type="transmembrane region" description="Helical" evidence="2">
    <location>
        <begin position="387"/>
        <end position="407"/>
    </location>
</feature>
<keyword evidence="2" id="KW-0472">Membrane</keyword>
<organism evidence="3 4">
    <name type="scientific">Trinickia fusca</name>
    <dbReference type="NCBI Taxonomy" id="2419777"/>
    <lineage>
        <taxon>Bacteria</taxon>
        <taxon>Pseudomonadati</taxon>
        <taxon>Pseudomonadota</taxon>
        <taxon>Betaproteobacteria</taxon>
        <taxon>Burkholderiales</taxon>
        <taxon>Burkholderiaceae</taxon>
        <taxon>Trinickia</taxon>
    </lineage>
</organism>
<comment type="caution">
    <text evidence="3">The sequence shown here is derived from an EMBL/GenBank/DDBJ whole genome shotgun (WGS) entry which is preliminary data.</text>
</comment>
<feature type="transmembrane region" description="Helical" evidence="2">
    <location>
        <begin position="284"/>
        <end position="303"/>
    </location>
</feature>
<dbReference type="InterPro" id="IPR041881">
    <property type="entry name" value="PqqD_sf"/>
</dbReference>
<dbReference type="PANTHER" id="PTHR13325">
    <property type="entry name" value="PROTEASE M50 MEMBRANE-BOUND TRANSCRIPTION FACTOR SITE 2 PROTEASE"/>
    <property type="match status" value="1"/>
</dbReference>
<dbReference type="GO" id="GO:0005737">
    <property type="term" value="C:cytoplasm"/>
    <property type="evidence" value="ECO:0007669"/>
    <property type="project" value="TreeGrafter"/>
</dbReference>
<feature type="transmembrane region" description="Helical" evidence="2">
    <location>
        <begin position="196"/>
        <end position="216"/>
    </location>
</feature>
<dbReference type="GO" id="GO:0016020">
    <property type="term" value="C:membrane"/>
    <property type="evidence" value="ECO:0007669"/>
    <property type="project" value="InterPro"/>
</dbReference>
<dbReference type="GO" id="GO:0031293">
    <property type="term" value="P:membrane protein intracellular domain proteolysis"/>
    <property type="evidence" value="ECO:0007669"/>
    <property type="project" value="TreeGrafter"/>
</dbReference>
<evidence type="ECO:0000313" key="4">
    <source>
        <dbReference type="Proteomes" id="UP000280434"/>
    </source>
</evidence>
<evidence type="ECO:0000313" key="3">
    <source>
        <dbReference type="EMBL" id="RKP52314.1"/>
    </source>
</evidence>
<dbReference type="Gene3D" id="1.10.10.1150">
    <property type="entry name" value="Coenzyme PQQ synthesis protein D (PqqD)"/>
    <property type="match status" value="1"/>
</dbReference>
<gene>
    <name evidence="3" type="ORF">D7S89_01940</name>
</gene>
<keyword evidence="4" id="KW-1185">Reference proteome</keyword>
<dbReference type="PANTHER" id="PTHR13325:SF3">
    <property type="entry name" value="MEMBRANE-BOUND TRANSCRIPTION FACTOR SITE-2 PROTEASE"/>
    <property type="match status" value="1"/>
</dbReference>
<dbReference type="RefSeq" id="WP_121275086.1">
    <property type="nucleotide sequence ID" value="NZ_RBZV01000001.1"/>
</dbReference>